<name>A0A5C6SQM1_FUSOC</name>
<reference evidence="1 2" key="1">
    <citation type="submission" date="2019-07" db="EMBL/GenBank/DDBJ databases">
        <title>The First High-Quality Draft Genome Sequence of the Causal Agent of the Current Panama Disease Epidemic.</title>
        <authorList>
            <person name="Warmington R.J."/>
            <person name="Kay W."/>
            <person name="Jeffries A."/>
            <person name="Bebber D."/>
            <person name="Moore K."/>
            <person name="Studholme D.J."/>
        </authorList>
    </citation>
    <scope>NUCLEOTIDE SEQUENCE [LARGE SCALE GENOMIC DNA]</scope>
    <source>
        <strain evidence="1 2">TR4</strain>
    </source>
</reference>
<gene>
    <name evidence="1" type="ORF">FocTR4_00008055</name>
</gene>
<evidence type="ECO:0000313" key="1">
    <source>
        <dbReference type="EMBL" id="TXC00965.1"/>
    </source>
</evidence>
<dbReference type="AlphaFoldDB" id="A0A5C6SQM1"/>
<protein>
    <submittedName>
        <fullName evidence="1">Uncharacterized protein</fullName>
    </submittedName>
</protein>
<proteinExistence type="predicted"/>
<dbReference type="Proteomes" id="UP000321331">
    <property type="component" value="Unassembled WGS sequence"/>
</dbReference>
<organism evidence="1 2">
    <name type="scientific">Fusarium oxysporum f. sp. cubense</name>
    <dbReference type="NCBI Taxonomy" id="61366"/>
    <lineage>
        <taxon>Eukaryota</taxon>
        <taxon>Fungi</taxon>
        <taxon>Dikarya</taxon>
        <taxon>Ascomycota</taxon>
        <taxon>Pezizomycotina</taxon>
        <taxon>Sordariomycetes</taxon>
        <taxon>Hypocreomycetidae</taxon>
        <taxon>Hypocreales</taxon>
        <taxon>Nectriaceae</taxon>
        <taxon>Fusarium</taxon>
        <taxon>Fusarium oxysporum species complex</taxon>
    </lineage>
</organism>
<sequence length="98" mass="11440">MVSLPSNTPRKVLLNDKIITFLKLIRHSNKQPLINKLDIYRKINRAQLNNKIRILCLYGLVQNNDGVTLGLLLTYINYRHITLLYIVEPGTEVLLRER</sequence>
<comment type="caution">
    <text evidence="1">The sequence shown here is derived from an EMBL/GenBank/DDBJ whole genome shotgun (WGS) entry which is preliminary data.</text>
</comment>
<evidence type="ECO:0000313" key="2">
    <source>
        <dbReference type="Proteomes" id="UP000321331"/>
    </source>
</evidence>
<dbReference type="EMBL" id="VMNF01000009">
    <property type="protein sequence ID" value="TXC00965.1"/>
    <property type="molecule type" value="Genomic_DNA"/>
</dbReference>
<accession>A0A5C6SQM1</accession>